<keyword evidence="3" id="KW-1185">Reference proteome</keyword>
<gene>
    <name evidence="2" type="ORF">BCR34DRAFT_555363</name>
</gene>
<name>A0A1Y2A4H4_9PLEO</name>
<protein>
    <submittedName>
        <fullName evidence="2">Uncharacterized protein</fullName>
    </submittedName>
</protein>
<organism evidence="2 3">
    <name type="scientific">Clohesyomyces aquaticus</name>
    <dbReference type="NCBI Taxonomy" id="1231657"/>
    <lineage>
        <taxon>Eukaryota</taxon>
        <taxon>Fungi</taxon>
        <taxon>Dikarya</taxon>
        <taxon>Ascomycota</taxon>
        <taxon>Pezizomycotina</taxon>
        <taxon>Dothideomycetes</taxon>
        <taxon>Pleosporomycetidae</taxon>
        <taxon>Pleosporales</taxon>
        <taxon>Lindgomycetaceae</taxon>
        <taxon>Clohesyomyces</taxon>
    </lineage>
</organism>
<sequence length="232" mass="25928">MTNKLFIAALPIAGSAIYLTYLHITLSRKVSCQTTPYLQDSTITLPPNVTNKSSDTMEKIIIYHECARKSISTSSIKSSSSSIANPKLLTHYIRHTMSTFSSYLPAWAIWYCLSDLEDRQTFNRAYINSLPFEPGDRVCGVYVVESRDQRRVTLALNAPASYTGPIAHGVLVVEAKEEGSEMVFANHTVMWREKGKGSPGVLESRLGRWMHGLQVRGLVESGVARLMERHCE</sequence>
<dbReference type="EMBL" id="MCFA01000012">
    <property type="protein sequence ID" value="ORY17404.1"/>
    <property type="molecule type" value="Genomic_DNA"/>
</dbReference>
<keyword evidence="1" id="KW-0812">Transmembrane</keyword>
<feature type="transmembrane region" description="Helical" evidence="1">
    <location>
        <begin position="6"/>
        <end position="24"/>
    </location>
</feature>
<accession>A0A1Y2A4H4</accession>
<evidence type="ECO:0000313" key="2">
    <source>
        <dbReference type="EMBL" id="ORY17404.1"/>
    </source>
</evidence>
<comment type="caution">
    <text evidence="2">The sequence shown here is derived from an EMBL/GenBank/DDBJ whole genome shotgun (WGS) entry which is preliminary data.</text>
</comment>
<evidence type="ECO:0000256" key="1">
    <source>
        <dbReference type="SAM" id="Phobius"/>
    </source>
</evidence>
<keyword evidence="1" id="KW-0472">Membrane</keyword>
<dbReference type="AlphaFoldDB" id="A0A1Y2A4H4"/>
<evidence type="ECO:0000313" key="3">
    <source>
        <dbReference type="Proteomes" id="UP000193144"/>
    </source>
</evidence>
<dbReference type="Proteomes" id="UP000193144">
    <property type="component" value="Unassembled WGS sequence"/>
</dbReference>
<keyword evidence="1" id="KW-1133">Transmembrane helix</keyword>
<reference evidence="2 3" key="1">
    <citation type="submission" date="2016-07" db="EMBL/GenBank/DDBJ databases">
        <title>Pervasive Adenine N6-methylation of Active Genes in Fungi.</title>
        <authorList>
            <consortium name="DOE Joint Genome Institute"/>
            <person name="Mondo S.J."/>
            <person name="Dannebaum R.O."/>
            <person name="Kuo R.C."/>
            <person name="Labutti K."/>
            <person name="Haridas S."/>
            <person name="Kuo A."/>
            <person name="Salamov A."/>
            <person name="Ahrendt S.R."/>
            <person name="Lipzen A."/>
            <person name="Sullivan W."/>
            <person name="Andreopoulos W.B."/>
            <person name="Clum A."/>
            <person name="Lindquist E."/>
            <person name="Daum C."/>
            <person name="Ramamoorthy G.K."/>
            <person name="Gryganskyi A."/>
            <person name="Culley D."/>
            <person name="Magnuson J.K."/>
            <person name="James T.Y."/>
            <person name="O'Malley M.A."/>
            <person name="Stajich J.E."/>
            <person name="Spatafora J.W."/>
            <person name="Visel A."/>
            <person name="Grigoriev I.V."/>
        </authorList>
    </citation>
    <scope>NUCLEOTIDE SEQUENCE [LARGE SCALE GENOMIC DNA]</scope>
    <source>
        <strain evidence="2 3">CBS 115471</strain>
    </source>
</reference>
<proteinExistence type="predicted"/>
<dbReference type="OrthoDB" id="5599753at2759"/>